<dbReference type="InterPro" id="IPR016024">
    <property type="entry name" value="ARM-type_fold"/>
</dbReference>
<reference evidence="8" key="1">
    <citation type="journal article" date="2011" name="PLoS Biol.">
        <title>Gene gain and loss during evolution of obligate parasitism in the white rust pathogen of Arabidopsis thaliana.</title>
        <authorList>
            <person name="Kemen E."/>
            <person name="Gardiner A."/>
            <person name="Schultz-Larsen T."/>
            <person name="Kemen A.C."/>
            <person name="Balmuth A.L."/>
            <person name="Robert-Seilaniantz A."/>
            <person name="Bailey K."/>
            <person name="Holub E."/>
            <person name="Studholme D.J."/>
            <person name="Maclean D."/>
            <person name="Jones J.D."/>
        </authorList>
    </citation>
    <scope>NUCLEOTIDE SEQUENCE</scope>
</reference>
<dbReference type="SUPFAM" id="SSF100966">
    <property type="entry name" value="Translation initiation factor 2 beta, aIF2beta, N-terminal domain"/>
    <property type="match status" value="1"/>
</dbReference>
<dbReference type="Gene3D" id="2.20.25.350">
    <property type="match status" value="1"/>
</dbReference>
<sequence length="427" mass="48154">MSTMNIAGTQPVDDPEYRYKMPRLITKIEGRGNGIKTLVVNCHDVATSLHRSTAEVCKFFGTELGAQSKYDEKTDRAIVNGAFEVGMMQTHLSKYIEGFVLCPGCRLPESKYKFKGQSIFHKCYACGAVEPVDMNHKLTTFIMKEHTAAKRAGKKTDKDDKKKKKKDRKEKFADGPEKDGNSSPKENKDKKDRKDKKKKKNGKEKSTEEVEWHTDLSPEAVAARAAEAEAIEAGARAAMVNGSHTNGEGEIVATLDHLQVHDEDALELAITKLSMFMESEPTTDAIHDELCRLQTYAALSISDRLVIVFRASFDDQFVAKNQVSKSVSILGKLVTSQHDQYRLIALCEHMCAMKYPEIISQFPVLLKLLYDEDLIDEECLFGWLKTDIRKQYADPIVSDDSNAKLKQHLQVFTDWLENAEEETDDDE</sequence>
<dbReference type="GO" id="GO:0005829">
    <property type="term" value="C:cytosol"/>
    <property type="evidence" value="ECO:0007669"/>
    <property type="project" value="TreeGrafter"/>
</dbReference>
<evidence type="ECO:0000313" key="8">
    <source>
        <dbReference type="EMBL" id="CCA27172.1"/>
    </source>
</evidence>
<dbReference type="SMART" id="SM00653">
    <property type="entry name" value="eIF2B_5"/>
    <property type="match status" value="1"/>
</dbReference>
<dbReference type="Gene3D" id="1.25.40.180">
    <property type="match status" value="1"/>
</dbReference>
<dbReference type="EMBL" id="FR824511">
    <property type="protein sequence ID" value="CCA27172.1"/>
    <property type="molecule type" value="Genomic_DNA"/>
</dbReference>
<dbReference type="GO" id="GO:0005092">
    <property type="term" value="F:GDP-dissociation inhibitor activity"/>
    <property type="evidence" value="ECO:0007669"/>
    <property type="project" value="TreeGrafter"/>
</dbReference>
<dbReference type="GO" id="GO:0005525">
    <property type="term" value="F:GTP binding"/>
    <property type="evidence" value="ECO:0007669"/>
    <property type="project" value="UniProtKB-KW"/>
</dbReference>
<dbReference type="Pfam" id="PF01873">
    <property type="entry name" value="eIF-5_eIF-2B"/>
    <property type="match status" value="1"/>
</dbReference>
<dbReference type="PANTHER" id="PTHR23001:SF7">
    <property type="entry name" value="EUKARYOTIC TRANSLATION INITIATION FACTOR 5"/>
    <property type="match status" value="1"/>
</dbReference>
<dbReference type="InterPro" id="IPR016189">
    <property type="entry name" value="Transl_init_fac_IF2/IF5_N"/>
</dbReference>
<dbReference type="PROSITE" id="PS51363">
    <property type="entry name" value="W2"/>
    <property type="match status" value="1"/>
</dbReference>
<accession>F0X090</accession>
<dbReference type="SUPFAM" id="SSF48371">
    <property type="entry name" value="ARM repeat"/>
    <property type="match status" value="1"/>
</dbReference>
<evidence type="ECO:0000259" key="7">
    <source>
        <dbReference type="PROSITE" id="PS51363"/>
    </source>
</evidence>
<organism evidence="8">
    <name type="scientific">Albugo laibachii Nc14</name>
    <dbReference type="NCBI Taxonomy" id="890382"/>
    <lineage>
        <taxon>Eukaryota</taxon>
        <taxon>Sar</taxon>
        <taxon>Stramenopiles</taxon>
        <taxon>Oomycota</taxon>
        <taxon>Peronosporomycetes</taxon>
        <taxon>Albuginales</taxon>
        <taxon>Albuginaceae</taxon>
        <taxon>Albugo</taxon>
    </lineage>
</organism>
<evidence type="ECO:0000256" key="4">
    <source>
        <dbReference type="ARBA" id="ARBA00022917"/>
    </source>
</evidence>
<gene>
    <name evidence="8" type="primary">AlNc14C469G11828</name>
    <name evidence="8" type="ORF">ALNC14_133160</name>
</gene>
<dbReference type="FunFam" id="2.20.25.350:FF:000001">
    <property type="entry name" value="Eukaryotic translation initiation factor 5"/>
    <property type="match status" value="1"/>
</dbReference>
<dbReference type="Gene3D" id="3.30.30.170">
    <property type="match status" value="1"/>
</dbReference>
<keyword evidence="5" id="KW-0342">GTP-binding</keyword>
<dbReference type="GO" id="GO:0001732">
    <property type="term" value="P:formation of cytoplasmic translation initiation complex"/>
    <property type="evidence" value="ECO:0007669"/>
    <property type="project" value="TreeGrafter"/>
</dbReference>
<dbReference type="InterPro" id="IPR003307">
    <property type="entry name" value="W2_domain"/>
</dbReference>
<dbReference type="HOGENOM" id="CLU_026663_1_0_1"/>
<reference evidence="8" key="2">
    <citation type="submission" date="2011-02" db="EMBL/GenBank/DDBJ databases">
        <authorList>
            <person name="MacLean D."/>
        </authorList>
    </citation>
    <scope>NUCLEOTIDE SEQUENCE</scope>
</reference>
<dbReference type="SMART" id="SM00515">
    <property type="entry name" value="eIF5C"/>
    <property type="match status" value="1"/>
</dbReference>
<feature type="compositionally biased region" description="Basic and acidic residues" evidence="6">
    <location>
        <begin position="148"/>
        <end position="160"/>
    </location>
</feature>
<evidence type="ECO:0000256" key="6">
    <source>
        <dbReference type="SAM" id="MobiDB-lite"/>
    </source>
</evidence>
<evidence type="ECO:0000256" key="5">
    <source>
        <dbReference type="ARBA" id="ARBA00023134"/>
    </source>
</evidence>
<keyword evidence="2 8" id="KW-0396">Initiation factor</keyword>
<dbReference type="InterPro" id="IPR045196">
    <property type="entry name" value="IF2/IF5"/>
</dbReference>
<feature type="compositionally biased region" description="Basic and acidic residues" evidence="6">
    <location>
        <begin position="169"/>
        <end position="192"/>
    </location>
</feature>
<evidence type="ECO:0000256" key="1">
    <source>
        <dbReference type="ARBA" id="ARBA00010397"/>
    </source>
</evidence>
<evidence type="ECO:0000256" key="3">
    <source>
        <dbReference type="ARBA" id="ARBA00022741"/>
    </source>
</evidence>
<proteinExistence type="inferred from homology"/>
<dbReference type="GO" id="GO:0003743">
    <property type="term" value="F:translation initiation factor activity"/>
    <property type="evidence" value="ECO:0007669"/>
    <property type="project" value="UniProtKB-KW"/>
</dbReference>
<keyword evidence="3" id="KW-0547">Nucleotide-binding</keyword>
<dbReference type="InterPro" id="IPR002735">
    <property type="entry name" value="Transl_init_fac_IF2/IF5_dom"/>
</dbReference>
<dbReference type="AlphaFoldDB" id="F0X090"/>
<feature type="region of interest" description="Disordered" evidence="6">
    <location>
        <begin position="148"/>
        <end position="218"/>
    </location>
</feature>
<dbReference type="GO" id="GO:0071074">
    <property type="term" value="F:eukaryotic initiation factor eIF2 binding"/>
    <property type="evidence" value="ECO:0007669"/>
    <property type="project" value="TreeGrafter"/>
</dbReference>
<protein>
    <submittedName>
        <fullName evidence="8">Eukaryotic translation initiation factor 5 putative</fullName>
    </submittedName>
</protein>
<keyword evidence="4" id="KW-0648">Protein biosynthesis</keyword>
<feature type="domain" description="W2" evidence="7">
    <location>
        <begin position="259"/>
        <end position="426"/>
    </location>
</feature>
<feature type="compositionally biased region" description="Basic residues" evidence="6">
    <location>
        <begin position="193"/>
        <end position="202"/>
    </location>
</feature>
<dbReference type="FunFam" id="3.30.30.170:FF:000002">
    <property type="entry name" value="Eukaryotic translation initiation factor 5"/>
    <property type="match status" value="1"/>
</dbReference>
<dbReference type="PANTHER" id="PTHR23001">
    <property type="entry name" value="EUKARYOTIC TRANSLATION INITIATION FACTOR"/>
    <property type="match status" value="1"/>
</dbReference>
<dbReference type="SUPFAM" id="SSF75689">
    <property type="entry name" value="Zinc-binding domain of translation initiation factor 2 beta"/>
    <property type="match status" value="1"/>
</dbReference>
<name>F0X090_9STRA</name>
<dbReference type="InterPro" id="IPR016190">
    <property type="entry name" value="Transl_init_fac_IF2/IF5_Zn-bd"/>
</dbReference>
<evidence type="ECO:0000256" key="2">
    <source>
        <dbReference type="ARBA" id="ARBA00022540"/>
    </source>
</evidence>
<feature type="compositionally biased region" description="Basic and acidic residues" evidence="6">
    <location>
        <begin position="203"/>
        <end position="216"/>
    </location>
</feature>
<dbReference type="Pfam" id="PF02020">
    <property type="entry name" value="W2"/>
    <property type="match status" value="1"/>
</dbReference>
<dbReference type="CDD" id="cd11561">
    <property type="entry name" value="W2_eIF5"/>
    <property type="match status" value="1"/>
</dbReference>
<comment type="similarity">
    <text evidence="1">Belongs to the eIF-2-beta/eIF-5 family.</text>
</comment>